<dbReference type="EMBL" id="FNQE01000011">
    <property type="protein sequence ID" value="SDY92922.1"/>
    <property type="molecule type" value="Genomic_DNA"/>
</dbReference>
<evidence type="ECO:0000313" key="2">
    <source>
        <dbReference type="Proteomes" id="UP000198625"/>
    </source>
</evidence>
<reference evidence="1 2" key="1">
    <citation type="submission" date="2016-10" db="EMBL/GenBank/DDBJ databases">
        <authorList>
            <person name="de Groot N.N."/>
        </authorList>
    </citation>
    <scope>NUCLEOTIDE SEQUENCE [LARGE SCALE GENOMIC DNA]</scope>
    <source>
        <strain evidence="1 2">DSM 21650</strain>
    </source>
</reference>
<dbReference type="STRING" id="415015.SAMN05660462_01281"/>
<evidence type="ECO:0000313" key="1">
    <source>
        <dbReference type="EMBL" id="SDY92922.1"/>
    </source>
</evidence>
<protein>
    <recommendedName>
        <fullName evidence="3">Tetratricopeptide repeat-containing protein</fullName>
    </recommendedName>
</protein>
<dbReference type="AlphaFoldDB" id="A0A1H3NVJ3"/>
<evidence type="ECO:0008006" key="3">
    <source>
        <dbReference type="Google" id="ProtNLM"/>
    </source>
</evidence>
<accession>A0A1H3NVJ3</accession>
<dbReference type="Proteomes" id="UP000198625">
    <property type="component" value="Unassembled WGS sequence"/>
</dbReference>
<dbReference type="OrthoDB" id="2873014at2"/>
<keyword evidence="2" id="KW-1185">Reference proteome</keyword>
<name>A0A1H3NVJ3_9FIRM</name>
<gene>
    <name evidence="1" type="ORF">SAMN05660462_01281</name>
</gene>
<organism evidence="1 2">
    <name type="scientific">Proteiniborus ethanoligenes</name>
    <dbReference type="NCBI Taxonomy" id="415015"/>
    <lineage>
        <taxon>Bacteria</taxon>
        <taxon>Bacillati</taxon>
        <taxon>Bacillota</taxon>
        <taxon>Clostridia</taxon>
        <taxon>Eubacteriales</taxon>
        <taxon>Proteiniborus</taxon>
    </lineage>
</organism>
<proteinExistence type="predicted"/>
<sequence>MLGTGNKSNYMEIIEKKHADIDNGNEDSNKSFMKELKVIDPEGYRLLKSQDKQIKAVQATDEKYAEDKDIDWIINFWEEIWKDGGPKFEGSGWMFRLPDLYIKAKRYDDAIAIVQKIKKTKGSYYLNKANSYITKIEERRAKEATKKIK</sequence>